<sequence length="172" mass="18481">MSDFPDEELPKRLDAAEAELTTAEHRWYARATLLAALATGVTLLLPWTFSRRLGLSVWQLGIETQPSLALTWLAGLVTSAIPPILKPSYKTQAAAAVTAVIAVVYLAAAWQATTLESQSDTWPGPGPAFATITALIWLLTTAAQLLAHHDHPPAAPTPTALTQTITHLRTTR</sequence>
<keyword evidence="1" id="KW-0472">Membrane</keyword>
<feature type="transmembrane region" description="Helical" evidence="1">
    <location>
        <begin position="27"/>
        <end position="47"/>
    </location>
</feature>
<reference evidence="2 3" key="1">
    <citation type="journal article" date="2015" name="Stand. Genomic Sci.">
        <title>Genomic Encyclopedia of Bacterial and Archaeal Type Strains, Phase III: the genomes of soil and plant-associated and newly described type strains.</title>
        <authorList>
            <person name="Whitman W.B."/>
            <person name="Woyke T."/>
            <person name="Klenk H.P."/>
            <person name="Zhou Y."/>
            <person name="Lilburn T.G."/>
            <person name="Beck B.J."/>
            <person name="De Vos P."/>
            <person name="Vandamme P."/>
            <person name="Eisen J.A."/>
            <person name="Garrity G."/>
            <person name="Hugenholtz P."/>
            <person name="Kyrpides N.C."/>
        </authorList>
    </citation>
    <scope>NUCLEOTIDE SEQUENCE [LARGE SCALE GENOMIC DNA]</scope>
    <source>
        <strain evidence="2 3">VKM Ac-2541</strain>
    </source>
</reference>
<dbReference type="Proteomes" id="UP000295573">
    <property type="component" value="Unassembled WGS sequence"/>
</dbReference>
<keyword evidence="1" id="KW-0812">Transmembrane</keyword>
<dbReference type="AlphaFoldDB" id="A0A4R2J1J5"/>
<comment type="caution">
    <text evidence="2">The sequence shown here is derived from an EMBL/GenBank/DDBJ whole genome shotgun (WGS) entry which is preliminary data.</text>
</comment>
<dbReference type="OrthoDB" id="3826541at2"/>
<name>A0A4R2J1J5_9ACTN</name>
<keyword evidence="1" id="KW-1133">Transmembrane helix</keyword>
<evidence type="ECO:0000313" key="2">
    <source>
        <dbReference type="EMBL" id="TCO49205.1"/>
    </source>
</evidence>
<protein>
    <submittedName>
        <fullName evidence="2">Uncharacterized protein</fullName>
    </submittedName>
</protein>
<dbReference type="RefSeq" id="WP_132146702.1">
    <property type="nucleotide sequence ID" value="NZ_SLWR01000003.1"/>
</dbReference>
<feature type="transmembrane region" description="Helical" evidence="1">
    <location>
        <begin position="128"/>
        <end position="147"/>
    </location>
</feature>
<evidence type="ECO:0000256" key="1">
    <source>
        <dbReference type="SAM" id="Phobius"/>
    </source>
</evidence>
<evidence type="ECO:0000313" key="3">
    <source>
        <dbReference type="Proteomes" id="UP000295573"/>
    </source>
</evidence>
<dbReference type="EMBL" id="SLWR01000003">
    <property type="protein sequence ID" value="TCO49205.1"/>
    <property type="molecule type" value="Genomic_DNA"/>
</dbReference>
<keyword evidence="3" id="KW-1185">Reference proteome</keyword>
<organism evidence="2 3">
    <name type="scientific">Kribbella antiqua</name>
    <dbReference type="NCBI Taxonomy" id="2512217"/>
    <lineage>
        <taxon>Bacteria</taxon>
        <taxon>Bacillati</taxon>
        <taxon>Actinomycetota</taxon>
        <taxon>Actinomycetes</taxon>
        <taxon>Propionibacteriales</taxon>
        <taxon>Kribbellaceae</taxon>
        <taxon>Kribbella</taxon>
    </lineage>
</organism>
<accession>A0A4R2J1J5</accession>
<gene>
    <name evidence="2" type="ORF">EV646_103183</name>
</gene>
<feature type="transmembrane region" description="Helical" evidence="1">
    <location>
        <begin position="92"/>
        <end position="108"/>
    </location>
</feature>
<proteinExistence type="predicted"/>